<accession>A0AAV0BK58</accession>
<reference evidence="10" key="1">
    <citation type="submission" date="2022-06" db="EMBL/GenBank/DDBJ databases">
        <authorList>
            <consortium name="SYNGENTA / RWTH Aachen University"/>
        </authorList>
    </citation>
    <scope>NUCLEOTIDE SEQUENCE</scope>
</reference>
<keyword evidence="11" id="KW-1185">Reference proteome</keyword>
<sequence>MDLLKLFVVHSFGCLLVLITVHATPHHPREALRPLCIPLNKNSLMTDSYGIFDLKAAKRDYLRTKTKYQRSLQKLYSKGRSSKHHKWSFHLTSHARRQAESLTNQGNQMWTGLIEVGTPGQTFTVDFDTGSADLWIPSVTCQEDSCASKNRYDASASQTSTTRNDSFKITYGDGTSISGAKYSDSVSIAGIRVKNQTFSSASYLSNSMGDDPTDGIMGLAYPSISHLKSPSFLTNAYNQGVIPSTTFSFKLSDRGSELLLGGVDKSKYSGDIEIHPVTRKFYWQIGGASCSVNGRKVLGSKFETIIDSGTTIIYGPKNVVDKIYSQVEGSSTHEEVEGLWKFPCAKTPNVSFSWNNGKNWEIAADRMVLGKSEDDPTICIGAISGQNVGLGADIWLLGDSFMTNVYSVFDPEKDTIGFAGLLNGDAVQSN</sequence>
<comment type="caution">
    <text evidence="10">The sequence shown here is derived from an EMBL/GenBank/DDBJ whole genome shotgun (WGS) entry which is preliminary data.</text>
</comment>
<dbReference type="Pfam" id="PF00026">
    <property type="entry name" value="Asp"/>
    <property type="match status" value="1"/>
</dbReference>
<evidence type="ECO:0000256" key="8">
    <source>
        <dbReference type="SAM" id="SignalP"/>
    </source>
</evidence>
<dbReference type="Gene3D" id="2.40.70.10">
    <property type="entry name" value="Acid Proteases"/>
    <property type="match status" value="2"/>
</dbReference>
<dbReference type="InterPro" id="IPR034164">
    <property type="entry name" value="Pepsin-like_dom"/>
</dbReference>
<evidence type="ECO:0000256" key="3">
    <source>
        <dbReference type="ARBA" id="ARBA00022750"/>
    </source>
</evidence>
<dbReference type="AlphaFoldDB" id="A0AAV0BK58"/>
<dbReference type="CDD" id="cd05471">
    <property type="entry name" value="pepsin_like"/>
    <property type="match status" value="1"/>
</dbReference>
<feature type="disulfide bond" evidence="6">
    <location>
        <begin position="141"/>
        <end position="146"/>
    </location>
</feature>
<feature type="active site" evidence="5">
    <location>
        <position position="128"/>
    </location>
</feature>
<feature type="signal peptide" evidence="8">
    <location>
        <begin position="1"/>
        <end position="23"/>
    </location>
</feature>
<feature type="active site" evidence="5">
    <location>
        <position position="307"/>
    </location>
</feature>
<evidence type="ECO:0000313" key="11">
    <source>
        <dbReference type="Proteomes" id="UP001153365"/>
    </source>
</evidence>
<dbReference type="InterPro" id="IPR021109">
    <property type="entry name" value="Peptidase_aspartic_dom_sf"/>
</dbReference>
<dbReference type="FunFam" id="2.40.70.10:FF:000115">
    <property type="entry name" value="Lysosomal aspartic protease"/>
    <property type="match status" value="1"/>
</dbReference>
<feature type="chain" id="PRO_5043885938" evidence="8">
    <location>
        <begin position="24"/>
        <end position="430"/>
    </location>
</feature>
<keyword evidence="6" id="KW-1015">Disulfide bond</keyword>
<evidence type="ECO:0000259" key="9">
    <source>
        <dbReference type="PROSITE" id="PS51767"/>
    </source>
</evidence>
<comment type="similarity">
    <text evidence="1 7">Belongs to the peptidase A1 family.</text>
</comment>
<name>A0AAV0BK58_PHAPC</name>
<protein>
    <submittedName>
        <fullName evidence="10">Acid protease</fullName>
    </submittedName>
</protein>
<dbReference type="InterPro" id="IPR033121">
    <property type="entry name" value="PEPTIDASE_A1"/>
</dbReference>
<feature type="domain" description="Peptidase A1" evidence="9">
    <location>
        <begin position="110"/>
        <end position="419"/>
    </location>
</feature>
<organism evidence="10 11">
    <name type="scientific">Phakopsora pachyrhizi</name>
    <name type="common">Asian soybean rust disease fungus</name>
    <dbReference type="NCBI Taxonomy" id="170000"/>
    <lineage>
        <taxon>Eukaryota</taxon>
        <taxon>Fungi</taxon>
        <taxon>Dikarya</taxon>
        <taxon>Basidiomycota</taxon>
        <taxon>Pucciniomycotina</taxon>
        <taxon>Pucciniomycetes</taxon>
        <taxon>Pucciniales</taxon>
        <taxon>Phakopsoraceae</taxon>
        <taxon>Phakopsora</taxon>
    </lineage>
</organism>
<dbReference type="PANTHER" id="PTHR47966:SF51">
    <property type="entry name" value="BETA-SITE APP-CLEAVING ENZYME, ISOFORM A-RELATED"/>
    <property type="match status" value="1"/>
</dbReference>
<evidence type="ECO:0000256" key="4">
    <source>
        <dbReference type="ARBA" id="ARBA00022801"/>
    </source>
</evidence>
<keyword evidence="3 7" id="KW-0064">Aspartyl protease</keyword>
<evidence type="ECO:0000256" key="6">
    <source>
        <dbReference type="PIRSR" id="PIRSR601461-2"/>
    </source>
</evidence>
<dbReference type="PRINTS" id="PR00792">
    <property type="entry name" value="PEPSIN"/>
</dbReference>
<dbReference type="GO" id="GO:0004190">
    <property type="term" value="F:aspartic-type endopeptidase activity"/>
    <property type="evidence" value="ECO:0007669"/>
    <property type="project" value="UniProtKB-KW"/>
</dbReference>
<dbReference type="PROSITE" id="PS00141">
    <property type="entry name" value="ASP_PROTEASE"/>
    <property type="match status" value="1"/>
</dbReference>
<dbReference type="EMBL" id="CALTRL010005790">
    <property type="protein sequence ID" value="CAH7686367.1"/>
    <property type="molecule type" value="Genomic_DNA"/>
</dbReference>
<dbReference type="GO" id="GO:0006508">
    <property type="term" value="P:proteolysis"/>
    <property type="evidence" value="ECO:0007669"/>
    <property type="project" value="UniProtKB-KW"/>
</dbReference>
<evidence type="ECO:0000256" key="2">
    <source>
        <dbReference type="ARBA" id="ARBA00022670"/>
    </source>
</evidence>
<evidence type="ECO:0000256" key="1">
    <source>
        <dbReference type="ARBA" id="ARBA00007447"/>
    </source>
</evidence>
<dbReference type="InterPro" id="IPR001969">
    <property type="entry name" value="Aspartic_peptidase_AS"/>
</dbReference>
<keyword evidence="2 7" id="KW-0645">Protease</keyword>
<proteinExistence type="inferred from homology"/>
<dbReference type="Proteomes" id="UP001153365">
    <property type="component" value="Unassembled WGS sequence"/>
</dbReference>
<dbReference type="PROSITE" id="PS51767">
    <property type="entry name" value="PEPTIDASE_A1"/>
    <property type="match status" value="1"/>
</dbReference>
<keyword evidence="4 7" id="KW-0378">Hydrolase</keyword>
<evidence type="ECO:0000256" key="7">
    <source>
        <dbReference type="RuleBase" id="RU000454"/>
    </source>
</evidence>
<dbReference type="SUPFAM" id="SSF50630">
    <property type="entry name" value="Acid proteases"/>
    <property type="match status" value="1"/>
</dbReference>
<evidence type="ECO:0000256" key="5">
    <source>
        <dbReference type="PIRSR" id="PIRSR601461-1"/>
    </source>
</evidence>
<keyword evidence="8" id="KW-0732">Signal</keyword>
<dbReference type="InterPro" id="IPR001461">
    <property type="entry name" value="Aspartic_peptidase_A1"/>
</dbReference>
<gene>
    <name evidence="10" type="ORF">PPACK8108_LOCUS21011</name>
</gene>
<dbReference type="PANTHER" id="PTHR47966">
    <property type="entry name" value="BETA-SITE APP-CLEAVING ENZYME, ISOFORM A-RELATED"/>
    <property type="match status" value="1"/>
</dbReference>
<evidence type="ECO:0000313" key="10">
    <source>
        <dbReference type="EMBL" id="CAH7686367.1"/>
    </source>
</evidence>